<keyword evidence="1" id="KW-0732">Signal</keyword>
<sequence>MTIRLWHLCLAGLLMALPATQVMANIGTIIIAKGEVYALDTAQKSRALERRSAVLEGDTLVTGANGEIQVRFNDNAILALRAGSRLKISEYHGALNDRPEQVLMELLSGGFRTITGTLGKSDKEAYQIRTPKASIGIRGTNYEAVLTGADLVIGVYQGGIRLENELGSLNLGLDSPFSFAQVAGPQAPIQGQLEAPKALSTPLSTLALTAIDKAKDDAPEQPASSPDPDAGLLIESLFDDLTDDLEPATTLLAEALPAANDDAQLARQEDAPELDVNEFSAQFDLAALQDVRLTQTQIRDLSENPNVGFVVLNDQTTGYSTARYSLAPFLATTLSEDVSFDISLGTLTFAVTVSQSSAGNINAVASDINASIQSVLGQIDGVPIAAPIVVSQEAGKLIFDGVSGDSGEFLVITNLSGGDVQTFAASLGLCSNASNCTGTYDNGGVTIGQVKHATRFGYLIEGEAGPELVSFNNEQIGALQGGFASPVSILRGNPNATRVDFIGVDVNGDGGSDIDWGEWNNSAANPALLLKDAKNIENADTVAAPFYYVSAMPAPAASRVGIKTFGDSSVELDTAQWHANASTGQILTLSAQLAVNFGTAEAVGSLSLANAADGTFWDVSYVGQLRGAQFFSDYGYGTLETATGNHSVAGQVDGLFTGSATGMGFVGGFGLQTTDDVHNAQGVFVIKN</sequence>
<gene>
    <name evidence="3" type="ORF">REIFOR_01183</name>
</gene>
<organism evidence="3 4">
    <name type="scientific">Reinekea forsetii</name>
    <dbReference type="NCBI Taxonomy" id="1336806"/>
    <lineage>
        <taxon>Bacteria</taxon>
        <taxon>Pseudomonadati</taxon>
        <taxon>Pseudomonadota</taxon>
        <taxon>Gammaproteobacteria</taxon>
        <taxon>Oceanospirillales</taxon>
        <taxon>Saccharospirillaceae</taxon>
        <taxon>Reinekea</taxon>
    </lineage>
</organism>
<protein>
    <recommendedName>
        <fullName evidence="2">FecR protein domain-containing protein</fullName>
    </recommendedName>
</protein>
<dbReference type="InterPro" id="IPR006860">
    <property type="entry name" value="FecR"/>
</dbReference>
<dbReference type="PANTHER" id="PTHR38731:SF1">
    <property type="entry name" value="FECR PROTEIN DOMAIN-CONTAINING PROTEIN"/>
    <property type="match status" value="1"/>
</dbReference>
<evidence type="ECO:0000259" key="2">
    <source>
        <dbReference type="Pfam" id="PF04773"/>
    </source>
</evidence>
<dbReference type="OrthoDB" id="7028389at2"/>
<dbReference type="Proteomes" id="UP000229757">
    <property type="component" value="Chromosome"/>
</dbReference>
<evidence type="ECO:0000256" key="1">
    <source>
        <dbReference type="SAM" id="SignalP"/>
    </source>
</evidence>
<dbReference type="RefSeq" id="WP_100256676.1">
    <property type="nucleotide sequence ID" value="NZ_CP011797.1"/>
</dbReference>
<reference evidence="3 4" key="1">
    <citation type="journal article" date="2017" name="Environ. Microbiol.">
        <title>Genomic and physiological analyses of 'Reinekea forsetii' reveal a versatile opportunistic lifestyle during spring algae blooms.</title>
        <authorList>
            <person name="Avci B."/>
            <person name="Hahnke R.L."/>
            <person name="Chafee M."/>
            <person name="Fischer T."/>
            <person name="Gruber-Vodicka H."/>
            <person name="Tegetmeyer H.E."/>
            <person name="Harder J."/>
            <person name="Fuchs B.M."/>
            <person name="Amann R.I."/>
            <person name="Teeling H."/>
        </authorList>
    </citation>
    <scope>NUCLEOTIDE SEQUENCE [LARGE SCALE GENOMIC DNA]</scope>
    <source>
        <strain evidence="3 4">Hel1_31_D35</strain>
    </source>
</reference>
<accession>A0A2K8KQK0</accession>
<dbReference type="KEGG" id="rfo:REIFOR_01183"/>
<proteinExistence type="predicted"/>
<feature type="signal peptide" evidence="1">
    <location>
        <begin position="1"/>
        <end position="24"/>
    </location>
</feature>
<evidence type="ECO:0000313" key="3">
    <source>
        <dbReference type="EMBL" id="ATX76329.1"/>
    </source>
</evidence>
<dbReference type="EMBL" id="CP011797">
    <property type="protein sequence ID" value="ATX76329.1"/>
    <property type="molecule type" value="Genomic_DNA"/>
</dbReference>
<name>A0A2K8KQK0_9GAMM</name>
<dbReference type="AlphaFoldDB" id="A0A2K8KQK0"/>
<feature type="chain" id="PRO_5014966123" description="FecR protein domain-containing protein" evidence="1">
    <location>
        <begin position="25"/>
        <end position="688"/>
    </location>
</feature>
<keyword evidence="4" id="KW-1185">Reference proteome</keyword>
<evidence type="ECO:0000313" key="4">
    <source>
        <dbReference type="Proteomes" id="UP000229757"/>
    </source>
</evidence>
<dbReference type="PANTHER" id="PTHR38731">
    <property type="entry name" value="LIPL45-RELATED LIPOPROTEIN-RELATED"/>
    <property type="match status" value="1"/>
</dbReference>
<feature type="domain" description="FecR protein" evidence="2">
    <location>
        <begin position="58"/>
        <end position="160"/>
    </location>
</feature>
<dbReference type="Pfam" id="PF04773">
    <property type="entry name" value="FecR"/>
    <property type="match status" value="1"/>
</dbReference>